<name>A0A174YTX6_9FIRM</name>
<evidence type="ECO:0000256" key="16">
    <source>
        <dbReference type="ARBA" id="ARBA00031175"/>
    </source>
</evidence>
<dbReference type="GO" id="GO:0005737">
    <property type="term" value="C:cytoplasm"/>
    <property type="evidence" value="ECO:0007669"/>
    <property type="project" value="UniProtKB-SubCell"/>
</dbReference>
<evidence type="ECO:0000256" key="12">
    <source>
        <dbReference type="ARBA" id="ARBA00023222"/>
    </source>
</evidence>
<evidence type="ECO:0000256" key="18">
    <source>
        <dbReference type="ARBA" id="ARBA00047848"/>
    </source>
</evidence>
<keyword evidence="20" id="KW-0175">Coiled coil</keyword>
<dbReference type="SUPFAM" id="SSF48600">
    <property type="entry name" value="Chorismate mutase II"/>
    <property type="match status" value="1"/>
</dbReference>
<evidence type="ECO:0000313" key="24">
    <source>
        <dbReference type="EMBL" id="CUQ75211.1"/>
    </source>
</evidence>
<dbReference type="Gene3D" id="1.20.59.10">
    <property type="entry name" value="Chorismate mutase"/>
    <property type="match status" value="1"/>
</dbReference>
<dbReference type="InterPro" id="IPR001086">
    <property type="entry name" value="Preph_deHydtase"/>
</dbReference>
<evidence type="ECO:0000256" key="3">
    <source>
        <dbReference type="ARBA" id="ARBA00004496"/>
    </source>
</evidence>
<evidence type="ECO:0000256" key="2">
    <source>
        <dbReference type="ARBA" id="ARBA00002364"/>
    </source>
</evidence>
<evidence type="ECO:0000256" key="15">
    <source>
        <dbReference type="ARBA" id="ARBA00023268"/>
    </source>
</evidence>
<dbReference type="CDD" id="cd13631">
    <property type="entry name" value="PBP2_Ct-PDT_like"/>
    <property type="match status" value="1"/>
</dbReference>
<feature type="domain" description="Prephenate dehydratase" evidence="22">
    <location>
        <begin position="111"/>
        <end position="288"/>
    </location>
</feature>
<evidence type="ECO:0000256" key="5">
    <source>
        <dbReference type="ARBA" id="ARBA00004817"/>
    </source>
</evidence>
<dbReference type="Proteomes" id="UP000095621">
    <property type="component" value="Unassembled WGS sequence"/>
</dbReference>
<feature type="domain" description="ACT" evidence="23">
    <location>
        <begin position="300"/>
        <end position="380"/>
    </location>
</feature>
<comment type="function">
    <text evidence="2">Catalyzes the Claisen rearrangement of chorismate to prephenate and the decarboxylation/dehydration of prephenate to phenylpyruvate.</text>
</comment>
<dbReference type="Pfam" id="PF00800">
    <property type="entry name" value="PDT"/>
    <property type="match status" value="1"/>
</dbReference>
<proteinExistence type="predicted"/>
<evidence type="ECO:0000256" key="11">
    <source>
        <dbReference type="ARBA" id="ARBA00023141"/>
    </source>
</evidence>
<dbReference type="InterPro" id="IPR036263">
    <property type="entry name" value="Chorismate_II_sf"/>
</dbReference>
<feature type="coiled-coil region" evidence="20">
    <location>
        <begin position="4"/>
        <end position="38"/>
    </location>
</feature>
<dbReference type="RefSeq" id="WP_022098153.1">
    <property type="nucleotide sequence ID" value="NZ_CZBU01000001.1"/>
</dbReference>
<dbReference type="GO" id="GO:0004106">
    <property type="term" value="F:chorismate mutase activity"/>
    <property type="evidence" value="ECO:0007669"/>
    <property type="project" value="UniProtKB-EC"/>
</dbReference>
<dbReference type="AlphaFoldDB" id="A0A174YTX6"/>
<evidence type="ECO:0000256" key="9">
    <source>
        <dbReference type="ARBA" id="ARBA00022490"/>
    </source>
</evidence>
<dbReference type="InterPro" id="IPR002701">
    <property type="entry name" value="CM_II_prokaryot"/>
</dbReference>
<evidence type="ECO:0000256" key="1">
    <source>
        <dbReference type="ARBA" id="ARBA00000824"/>
    </source>
</evidence>
<comment type="subcellular location">
    <subcellularLocation>
        <location evidence="3">Cytoplasm</location>
    </subcellularLocation>
</comment>
<dbReference type="InterPro" id="IPR045865">
    <property type="entry name" value="ACT-like_dom_sf"/>
</dbReference>
<sequence length="380" mass="43265">MLDLNEIRNNIDKIDSQLVELFEERMKLTTEVAEYKIETGKKVLDPAREKAKLESVKKLVKNPDNVHAIDDLFAQIMANSRKNQYMLLEKMGQTLREPYEAIDEINKKNCKVVYQGVPGAYSYAAMINFFGKDVDNFNVPTWRECMEAVKQGKADYAVLPIENSNAGIVADVYDLLQEYNNYIIAETYVKIEHLLLGLPGTDLENVTAVYSHPQGLMQCDRFLDTHKDWQRISQANTALAAKMIFQEHNKTHVAIASKEAAELYGLDILKSGITDQEGNTTRFVIVTNTRKFVKNAQKMSIVFETANEAGTLYNLLSHIIYNGLNMNKIESRPIEGNVEGKRWNFRFFVDFAGNIDDPRVMNALRGIEEEAESIKLLGNY</sequence>
<evidence type="ECO:0000259" key="22">
    <source>
        <dbReference type="PROSITE" id="PS51171"/>
    </source>
</evidence>
<evidence type="ECO:0000259" key="21">
    <source>
        <dbReference type="PROSITE" id="PS51168"/>
    </source>
</evidence>
<accession>A0A174YTX6</accession>
<keyword evidence="10" id="KW-0028">Amino-acid biosynthesis</keyword>
<dbReference type="PIRSF" id="PIRSF001500">
    <property type="entry name" value="Chor_mut_pdt_Ppr"/>
    <property type="match status" value="1"/>
</dbReference>
<evidence type="ECO:0000256" key="13">
    <source>
        <dbReference type="ARBA" id="ARBA00023235"/>
    </source>
</evidence>
<evidence type="ECO:0000256" key="20">
    <source>
        <dbReference type="SAM" id="Coils"/>
    </source>
</evidence>
<dbReference type="SUPFAM" id="SSF55021">
    <property type="entry name" value="ACT-like"/>
    <property type="match status" value="1"/>
</dbReference>
<dbReference type="EC" id="4.2.1.51" evidence="6"/>
<dbReference type="PROSITE" id="PS51168">
    <property type="entry name" value="CHORISMATE_MUT_2"/>
    <property type="match status" value="1"/>
</dbReference>
<comment type="pathway">
    <text evidence="4">Amino-acid biosynthesis; L-phenylalanine biosynthesis; phenylpyruvate from prephenate: step 1/1.</text>
</comment>
<comment type="pathway">
    <text evidence="5">Metabolic intermediate biosynthesis; prephenate biosynthesis; prephenate from chorismate: step 1/1.</text>
</comment>
<dbReference type="PANTHER" id="PTHR21022:SF19">
    <property type="entry name" value="PREPHENATE DEHYDRATASE-RELATED"/>
    <property type="match status" value="1"/>
</dbReference>
<organism evidence="24 25">
    <name type="scientific">Lachnospira eligens</name>
    <dbReference type="NCBI Taxonomy" id="39485"/>
    <lineage>
        <taxon>Bacteria</taxon>
        <taxon>Bacillati</taxon>
        <taxon>Bacillota</taxon>
        <taxon>Clostridia</taxon>
        <taxon>Lachnospirales</taxon>
        <taxon>Lachnospiraceae</taxon>
        <taxon>Lachnospira</taxon>
    </lineage>
</organism>
<dbReference type="Gene3D" id="3.40.190.10">
    <property type="entry name" value="Periplasmic binding protein-like II"/>
    <property type="match status" value="2"/>
</dbReference>
<dbReference type="GO" id="GO:0009094">
    <property type="term" value="P:L-phenylalanine biosynthetic process"/>
    <property type="evidence" value="ECO:0007669"/>
    <property type="project" value="UniProtKB-UniPathway"/>
</dbReference>
<dbReference type="EMBL" id="CZBU01000001">
    <property type="protein sequence ID" value="CUQ75211.1"/>
    <property type="molecule type" value="Genomic_DNA"/>
</dbReference>
<evidence type="ECO:0000313" key="25">
    <source>
        <dbReference type="Proteomes" id="UP000095621"/>
    </source>
</evidence>
<evidence type="ECO:0000256" key="4">
    <source>
        <dbReference type="ARBA" id="ARBA00004741"/>
    </source>
</evidence>
<dbReference type="InterPro" id="IPR018528">
    <property type="entry name" value="Preph_deHydtase_CS"/>
</dbReference>
<evidence type="ECO:0000256" key="7">
    <source>
        <dbReference type="ARBA" id="ARBA00014401"/>
    </source>
</evidence>
<dbReference type="UniPathway" id="UPA00121">
    <property type="reaction ID" value="UER00345"/>
</dbReference>
<dbReference type="UniPathway" id="UPA00120">
    <property type="reaction ID" value="UER00203"/>
</dbReference>
<keyword evidence="13" id="KW-0413">Isomerase</keyword>
<comment type="catalytic activity">
    <reaction evidence="1">
        <text>chorismate = prephenate</text>
        <dbReference type="Rhea" id="RHEA:13897"/>
        <dbReference type="ChEBI" id="CHEBI:29748"/>
        <dbReference type="ChEBI" id="CHEBI:29934"/>
        <dbReference type="EC" id="5.4.99.5"/>
    </reaction>
</comment>
<keyword evidence="14" id="KW-0456">Lyase</keyword>
<evidence type="ECO:0000256" key="6">
    <source>
        <dbReference type="ARBA" id="ARBA00013147"/>
    </source>
</evidence>
<dbReference type="InterPro" id="IPR002912">
    <property type="entry name" value="ACT_dom"/>
</dbReference>
<comment type="catalytic activity">
    <reaction evidence="18">
        <text>prephenate + H(+) = 3-phenylpyruvate + CO2 + H2O</text>
        <dbReference type="Rhea" id="RHEA:21648"/>
        <dbReference type="ChEBI" id="CHEBI:15377"/>
        <dbReference type="ChEBI" id="CHEBI:15378"/>
        <dbReference type="ChEBI" id="CHEBI:16526"/>
        <dbReference type="ChEBI" id="CHEBI:18005"/>
        <dbReference type="ChEBI" id="CHEBI:29934"/>
        <dbReference type="EC" id="4.2.1.51"/>
    </reaction>
</comment>
<feature type="domain" description="Chorismate mutase" evidence="21">
    <location>
        <begin position="1"/>
        <end position="88"/>
    </location>
</feature>
<evidence type="ECO:0000256" key="19">
    <source>
        <dbReference type="PIRSR" id="PIRSR001500-2"/>
    </source>
</evidence>
<dbReference type="PROSITE" id="PS00857">
    <property type="entry name" value="PREPHENATE_DEHYDR_1"/>
    <property type="match status" value="1"/>
</dbReference>
<gene>
    <name evidence="24" type="primary">pheA</name>
    <name evidence="24" type="ORF">ERS852490_00383</name>
</gene>
<keyword evidence="11" id="KW-0057">Aromatic amino acid biosynthesis</keyword>
<evidence type="ECO:0000259" key="23">
    <source>
        <dbReference type="PROSITE" id="PS51671"/>
    </source>
</evidence>
<dbReference type="PROSITE" id="PS51171">
    <property type="entry name" value="PREPHENATE_DEHYDR_3"/>
    <property type="match status" value="1"/>
</dbReference>
<dbReference type="SUPFAM" id="SSF53850">
    <property type="entry name" value="Periplasmic binding protein-like II"/>
    <property type="match status" value="1"/>
</dbReference>
<dbReference type="Gene3D" id="3.30.70.260">
    <property type="match status" value="1"/>
</dbReference>
<evidence type="ECO:0000256" key="10">
    <source>
        <dbReference type="ARBA" id="ARBA00022605"/>
    </source>
</evidence>
<dbReference type="PROSITE" id="PS51671">
    <property type="entry name" value="ACT"/>
    <property type="match status" value="1"/>
</dbReference>
<keyword evidence="12" id="KW-0584">Phenylalanine biosynthesis</keyword>
<dbReference type="InterPro" id="IPR036979">
    <property type="entry name" value="CM_dom_sf"/>
</dbReference>
<feature type="site" description="Essential for prephenate dehydratase activity" evidence="19">
    <location>
        <position position="281"/>
    </location>
</feature>
<dbReference type="GO" id="GO:0004664">
    <property type="term" value="F:prephenate dehydratase activity"/>
    <property type="evidence" value="ECO:0007669"/>
    <property type="project" value="UniProtKB-EC"/>
</dbReference>
<dbReference type="PANTHER" id="PTHR21022">
    <property type="entry name" value="PREPHENATE DEHYDRATASE P PROTEIN"/>
    <property type="match status" value="1"/>
</dbReference>
<dbReference type="GO" id="GO:0046417">
    <property type="term" value="P:chorismate metabolic process"/>
    <property type="evidence" value="ECO:0007669"/>
    <property type="project" value="InterPro"/>
</dbReference>
<dbReference type="Pfam" id="PF01817">
    <property type="entry name" value="CM_2"/>
    <property type="match status" value="1"/>
</dbReference>
<dbReference type="InterPro" id="IPR008242">
    <property type="entry name" value="Chor_mutase/pphenate_deHydtase"/>
</dbReference>
<evidence type="ECO:0000256" key="8">
    <source>
        <dbReference type="ARBA" id="ARBA00021872"/>
    </source>
</evidence>
<keyword evidence="9" id="KW-0963">Cytoplasm</keyword>
<reference evidence="24 25" key="1">
    <citation type="submission" date="2015-09" db="EMBL/GenBank/DDBJ databases">
        <authorList>
            <consortium name="Pathogen Informatics"/>
        </authorList>
    </citation>
    <scope>NUCLEOTIDE SEQUENCE [LARGE SCALE GENOMIC DNA]</scope>
    <source>
        <strain evidence="24 25">2789STDY5834875</strain>
    </source>
</reference>
<keyword evidence="15" id="KW-0511">Multifunctional enzyme</keyword>
<evidence type="ECO:0000256" key="17">
    <source>
        <dbReference type="ARBA" id="ARBA00031520"/>
    </source>
</evidence>
<dbReference type="CDD" id="cd04905">
    <property type="entry name" value="ACT_CM-PDT"/>
    <property type="match status" value="1"/>
</dbReference>
<dbReference type="OrthoDB" id="9802281at2"/>
<evidence type="ECO:0000256" key="14">
    <source>
        <dbReference type="ARBA" id="ARBA00023239"/>
    </source>
</evidence>
<dbReference type="SMART" id="SM00830">
    <property type="entry name" value="CM_2"/>
    <property type="match status" value="1"/>
</dbReference>
<protein>
    <recommendedName>
        <fullName evidence="7">Bifunctional chorismate mutase/prephenate dehydratase</fullName>
        <ecNumber evidence="6">4.2.1.51</ecNumber>
    </recommendedName>
    <alternativeName>
        <fullName evidence="17">Chorismate mutase-prephenate dehydratase</fullName>
    </alternativeName>
    <alternativeName>
        <fullName evidence="8">Prephenate dehydratase</fullName>
    </alternativeName>
    <alternativeName>
        <fullName evidence="16">p-protein</fullName>
    </alternativeName>
</protein>